<evidence type="ECO:0000259" key="2">
    <source>
        <dbReference type="Pfam" id="PF01458"/>
    </source>
</evidence>
<keyword evidence="5" id="KW-1185">Reference proteome</keyword>
<name>A0A7L7L5D9_9BACT</name>
<sequence length="448" mass="50484">MANQISTLPLYQDLLQGFDNWLTSKQTTGHESTLPLRKKAMEHFRTLGFPSRKVEDWKYTNVLPFLQQSYEFNPDVIQNTDKAAIALDNINMVGLDAYRVVLVNGQVQLALSDELPAGITLKSIAEAENEPAFQANFGQQINLEKYHFAALNTAWYANGLFLEVLANTVLEKPIYLVHIYTGSGNLFIQPRNLVVVNRSASVSIVESVIADSHNGDIFVNSVSEIVVKENAQVHHYNLQNNSKNTRQVNHTEVSQKRDSVYSNYTFSLPEADLLRNNLHLNLNDEYTESHLYGLYLLNGRQLTDNHTLVNHLHPHCESNEVYKGVLLDNANGVFNGKIFVQRDAQKTNAFQQNNNLLLSNKATINSKPQLEIFADDVKCSHGSTVGQLSQEAMFYLRSRGISEQTARRLLVSAFAFDVTQNIRIPAVEAYINKLITQHIPAEQELVKA</sequence>
<reference evidence="4 5" key="2">
    <citation type="submission" date="2020-08" db="EMBL/GenBank/DDBJ databases">
        <title>Adhaeribacter dokdonensis sp. nov., isolated from the rhizosphere of Elymus tsukushiensis, a plant native to the Dokdo Islands, Republic of Korea.</title>
        <authorList>
            <person name="Ghim S.Y."/>
        </authorList>
    </citation>
    <scope>NUCLEOTIDE SEQUENCE [LARGE SCALE GENOMIC DNA]</scope>
    <source>
        <strain evidence="4 5">KUDC8001</strain>
    </source>
</reference>
<dbReference type="InterPro" id="IPR000825">
    <property type="entry name" value="SUF_FeS_clus_asmbl_SufBD_core"/>
</dbReference>
<evidence type="ECO:0000256" key="1">
    <source>
        <dbReference type="ARBA" id="ARBA00043967"/>
    </source>
</evidence>
<evidence type="ECO:0000313" key="5">
    <source>
        <dbReference type="Proteomes" id="UP000514509"/>
    </source>
</evidence>
<dbReference type="RefSeq" id="WP_182415207.1">
    <property type="nucleotide sequence ID" value="NZ_CP055153.1"/>
</dbReference>
<dbReference type="InterPro" id="IPR045595">
    <property type="entry name" value="SufBD_N"/>
</dbReference>
<evidence type="ECO:0000313" key="4">
    <source>
        <dbReference type="EMBL" id="QMU28017.1"/>
    </source>
</evidence>
<dbReference type="Pfam" id="PF01458">
    <property type="entry name" value="SUFBD_core"/>
    <property type="match status" value="1"/>
</dbReference>
<dbReference type="GO" id="GO:0016226">
    <property type="term" value="P:iron-sulfur cluster assembly"/>
    <property type="evidence" value="ECO:0007669"/>
    <property type="project" value="InterPro"/>
</dbReference>
<organism evidence="4 5">
    <name type="scientific">Adhaeribacter radiodurans</name>
    <dbReference type="NCBI Taxonomy" id="2745197"/>
    <lineage>
        <taxon>Bacteria</taxon>
        <taxon>Pseudomonadati</taxon>
        <taxon>Bacteroidota</taxon>
        <taxon>Cytophagia</taxon>
        <taxon>Cytophagales</taxon>
        <taxon>Hymenobacteraceae</taxon>
        <taxon>Adhaeribacter</taxon>
    </lineage>
</organism>
<dbReference type="EMBL" id="CP055153">
    <property type="protein sequence ID" value="QMU28017.1"/>
    <property type="molecule type" value="Genomic_DNA"/>
</dbReference>
<dbReference type="Proteomes" id="UP000514509">
    <property type="component" value="Chromosome"/>
</dbReference>
<dbReference type="SUPFAM" id="SSF101960">
    <property type="entry name" value="Stabilizer of iron transporter SufD"/>
    <property type="match status" value="1"/>
</dbReference>
<feature type="domain" description="SUF system FeS cluster assembly SufBD core" evidence="2">
    <location>
        <begin position="183"/>
        <end position="414"/>
    </location>
</feature>
<reference evidence="4 5" key="1">
    <citation type="submission" date="2020-06" db="EMBL/GenBank/DDBJ databases">
        <authorList>
            <person name="Hwang Y.J."/>
        </authorList>
    </citation>
    <scope>NUCLEOTIDE SEQUENCE [LARGE SCALE GENOMIC DNA]</scope>
    <source>
        <strain evidence="4 5">KUDC8001</strain>
    </source>
</reference>
<dbReference type="Pfam" id="PF19295">
    <property type="entry name" value="SufBD_N"/>
    <property type="match status" value="1"/>
</dbReference>
<dbReference type="InterPro" id="IPR037284">
    <property type="entry name" value="SUF_FeS_clus_asmbl_SufBD_sf"/>
</dbReference>
<gene>
    <name evidence="4" type="primary">sufD</name>
    <name evidence="4" type="ORF">HUW48_08155</name>
</gene>
<proteinExistence type="inferred from homology"/>
<protein>
    <submittedName>
        <fullName evidence="4">Fe-S cluster assembly protein SufD</fullName>
    </submittedName>
</protein>
<dbReference type="InterPro" id="IPR011542">
    <property type="entry name" value="SUF_FeS_clus_asmbl_SufD"/>
</dbReference>
<evidence type="ECO:0000259" key="3">
    <source>
        <dbReference type="Pfam" id="PF19295"/>
    </source>
</evidence>
<dbReference type="AlphaFoldDB" id="A0A7L7L5D9"/>
<dbReference type="KEGG" id="add:HUW48_08155"/>
<dbReference type="PANTHER" id="PTHR43575">
    <property type="entry name" value="PROTEIN ABCI7, CHLOROPLASTIC"/>
    <property type="match status" value="1"/>
</dbReference>
<feature type="domain" description="SUF system FeS cluster assembly SufBD N-terminal" evidence="3">
    <location>
        <begin position="35"/>
        <end position="175"/>
    </location>
</feature>
<dbReference type="InterPro" id="IPR055346">
    <property type="entry name" value="Fe-S_cluster_assembly_SufBD"/>
</dbReference>
<comment type="similarity">
    <text evidence="1">Belongs to the iron-sulfur cluster assembly SufBD family.</text>
</comment>
<dbReference type="PANTHER" id="PTHR43575:SF1">
    <property type="entry name" value="PROTEIN ABCI7, CHLOROPLASTIC"/>
    <property type="match status" value="1"/>
</dbReference>
<dbReference type="NCBIfam" id="TIGR01981">
    <property type="entry name" value="sufD"/>
    <property type="match status" value="1"/>
</dbReference>
<accession>A0A7L7L5D9</accession>